<sequence>MSVTTNRNDGASDSQADDIVQSARRLLQLISSSERQRGRSQWWRNKSRYERTETDRETITSNGNDQVLSRSFYQGQRGRDAFLQQILFLPRDLNHLMWLFLFVAKAV</sequence>
<evidence type="ECO:0000313" key="2">
    <source>
        <dbReference type="Proteomes" id="UP001152622"/>
    </source>
</evidence>
<dbReference type="Proteomes" id="UP001152622">
    <property type="component" value="Chromosome 4"/>
</dbReference>
<gene>
    <name evidence="1" type="ORF">SKAU_G00149630</name>
</gene>
<name>A0A9Q1FUY1_SYNKA</name>
<keyword evidence="2" id="KW-1185">Reference proteome</keyword>
<organism evidence="1 2">
    <name type="scientific">Synaphobranchus kaupii</name>
    <name type="common">Kaup's arrowtooth eel</name>
    <dbReference type="NCBI Taxonomy" id="118154"/>
    <lineage>
        <taxon>Eukaryota</taxon>
        <taxon>Metazoa</taxon>
        <taxon>Chordata</taxon>
        <taxon>Craniata</taxon>
        <taxon>Vertebrata</taxon>
        <taxon>Euteleostomi</taxon>
        <taxon>Actinopterygii</taxon>
        <taxon>Neopterygii</taxon>
        <taxon>Teleostei</taxon>
        <taxon>Anguilliformes</taxon>
        <taxon>Synaphobranchidae</taxon>
        <taxon>Synaphobranchus</taxon>
    </lineage>
</organism>
<dbReference type="AlphaFoldDB" id="A0A9Q1FUY1"/>
<reference evidence="1" key="1">
    <citation type="journal article" date="2023" name="Science">
        <title>Genome structures resolve the early diversification of teleost fishes.</title>
        <authorList>
            <person name="Parey E."/>
            <person name="Louis A."/>
            <person name="Montfort J."/>
            <person name="Bouchez O."/>
            <person name="Roques C."/>
            <person name="Iampietro C."/>
            <person name="Lluch J."/>
            <person name="Castinel A."/>
            <person name="Donnadieu C."/>
            <person name="Desvignes T."/>
            <person name="Floi Bucao C."/>
            <person name="Jouanno E."/>
            <person name="Wen M."/>
            <person name="Mejri S."/>
            <person name="Dirks R."/>
            <person name="Jansen H."/>
            <person name="Henkel C."/>
            <person name="Chen W.J."/>
            <person name="Zahm M."/>
            <person name="Cabau C."/>
            <person name="Klopp C."/>
            <person name="Thompson A.W."/>
            <person name="Robinson-Rechavi M."/>
            <person name="Braasch I."/>
            <person name="Lecointre G."/>
            <person name="Bobe J."/>
            <person name="Postlethwait J.H."/>
            <person name="Berthelot C."/>
            <person name="Roest Crollius H."/>
            <person name="Guiguen Y."/>
        </authorList>
    </citation>
    <scope>NUCLEOTIDE SEQUENCE</scope>
    <source>
        <strain evidence="1">WJC10195</strain>
    </source>
</reference>
<accession>A0A9Q1FUY1</accession>
<proteinExistence type="predicted"/>
<evidence type="ECO:0000313" key="1">
    <source>
        <dbReference type="EMBL" id="KAJ8366132.1"/>
    </source>
</evidence>
<comment type="caution">
    <text evidence="1">The sequence shown here is derived from an EMBL/GenBank/DDBJ whole genome shotgun (WGS) entry which is preliminary data.</text>
</comment>
<dbReference type="EMBL" id="JAINUF010000004">
    <property type="protein sequence ID" value="KAJ8366132.1"/>
    <property type="molecule type" value="Genomic_DNA"/>
</dbReference>
<protein>
    <submittedName>
        <fullName evidence="1">Uncharacterized protein</fullName>
    </submittedName>
</protein>